<evidence type="ECO:0000256" key="1">
    <source>
        <dbReference type="SAM" id="Coils"/>
    </source>
</evidence>
<evidence type="ECO:0000313" key="2">
    <source>
        <dbReference type="EMBL" id="HGN36224.1"/>
    </source>
</evidence>
<evidence type="ECO:0000313" key="3">
    <source>
        <dbReference type="EMBL" id="HGQ18150.1"/>
    </source>
</evidence>
<sequence length="609" mass="68124">MGMQINFDKDTGIRSVAIVLLSFLALSMLPVSGTVLAGRNDSNASAYQVELVRAEVLRMMLTVVTNLNISEGLRISIDELLSVNISDLELDELREWVSNASRLLAGVEREVREGRAYAVGIALQRYLNGLAGAVEARARRFNLTKEEIEGIVVSISRTGTAREEAVRILERVRERIQIYNVKRFAESIVRMGVESVEEDSIESIIRAQQMLEKATGILNATINRLETANISDNALEAINRAMENVRTAREILGNISSEIAGAATPIERERVREAVNKTLSNMVERVLNEVSDVREEIEVLIEECRNANATQLVGRLEALLRQLDDIASKVANISTVDLHTVVSEISRVKLEVKRIERELEISIEELPRHFIELDELFDKTVRELRSLVDDVNRAIERLSTIDTSRIVCIAIYPPPPACEIARKLPAILEEARRTTINVQQSIEKAIELYNMDRRSEALNLLLRIRTELHSLKFQLESIEKLLHEFITKTQIPLTATPVIPQPPVTPNKTAVQLSIARIYIRGRTLHMIMAIRNGGARDIEADRVVIRAGDLEIEKSVDIVVRAGSTVQVTIGIEIDVSTAVKLLQYHQILIEIYREGNLIASAATNIGV</sequence>
<dbReference type="EMBL" id="DTBZ01000079">
    <property type="protein sequence ID" value="HGQ18150.1"/>
    <property type="molecule type" value="Genomic_DNA"/>
</dbReference>
<comment type="caution">
    <text evidence="3">The sequence shown here is derived from an EMBL/GenBank/DDBJ whole genome shotgun (WGS) entry which is preliminary data.</text>
</comment>
<name>A0A7J3JPZ2_9CREN</name>
<feature type="coiled-coil region" evidence="1">
    <location>
        <begin position="276"/>
        <end position="310"/>
    </location>
</feature>
<dbReference type="EMBL" id="DTAI01000051">
    <property type="protein sequence ID" value="HGN36224.1"/>
    <property type="molecule type" value="Genomic_DNA"/>
</dbReference>
<organism evidence="3">
    <name type="scientific">Ignisphaera aggregans</name>
    <dbReference type="NCBI Taxonomy" id="334771"/>
    <lineage>
        <taxon>Archaea</taxon>
        <taxon>Thermoproteota</taxon>
        <taxon>Thermoprotei</taxon>
        <taxon>Desulfurococcales</taxon>
        <taxon>Desulfurococcaceae</taxon>
        <taxon>Ignisphaera</taxon>
    </lineage>
</organism>
<accession>A0A7J3JPZ2</accession>
<reference evidence="3" key="1">
    <citation type="journal article" date="2020" name="mSystems">
        <title>Genome- and Community-Level Interaction Insights into Carbon Utilization and Element Cycling Functions of Hydrothermarchaeota in Hydrothermal Sediment.</title>
        <authorList>
            <person name="Zhou Z."/>
            <person name="Liu Y."/>
            <person name="Xu W."/>
            <person name="Pan J."/>
            <person name="Luo Z.H."/>
            <person name="Li M."/>
        </authorList>
    </citation>
    <scope>NUCLEOTIDE SEQUENCE [LARGE SCALE GENOMIC DNA]</scope>
    <source>
        <strain evidence="2">SpSt-618</strain>
        <strain evidence="3">SpSt-657</strain>
    </source>
</reference>
<dbReference type="AlphaFoldDB" id="A0A7J3JPZ2"/>
<proteinExistence type="predicted"/>
<gene>
    <name evidence="2" type="ORF">ENT87_01545</name>
    <name evidence="3" type="ORF">ENU30_04155</name>
</gene>
<protein>
    <submittedName>
        <fullName evidence="3">Uncharacterized protein</fullName>
    </submittedName>
</protein>
<keyword evidence="1" id="KW-0175">Coiled coil</keyword>